<comment type="subcellular location">
    <subcellularLocation>
        <location evidence="8">Cytoplasm</location>
    </subcellularLocation>
</comment>
<evidence type="ECO:0000313" key="10">
    <source>
        <dbReference type="EMBL" id="MFL0269588.1"/>
    </source>
</evidence>
<keyword evidence="8" id="KW-0963">Cytoplasm</keyword>
<gene>
    <name evidence="8 10" type="primary">dapF</name>
    <name evidence="10" type="ORF">ACJDUH_16040</name>
</gene>
<comment type="pathway">
    <text evidence="1 8">Amino-acid biosynthesis; L-lysine biosynthesis via DAP pathway; DL-2,6-diaminopimelate from LL-2,6-diaminopimelate: step 1/1.</text>
</comment>
<feature type="binding site" evidence="8">
    <location>
        <position position="62"/>
    </location>
    <ligand>
        <name>substrate</name>
    </ligand>
</feature>
<dbReference type="PANTHER" id="PTHR31689">
    <property type="entry name" value="DIAMINOPIMELATE EPIMERASE, CHLOROPLASTIC"/>
    <property type="match status" value="1"/>
</dbReference>
<dbReference type="NCBIfam" id="TIGR00652">
    <property type="entry name" value="DapF"/>
    <property type="match status" value="1"/>
</dbReference>
<feature type="active site" description="Proton donor" evidence="8">
    <location>
        <position position="71"/>
    </location>
</feature>
<feature type="binding site" evidence="8">
    <location>
        <begin position="72"/>
        <end position="73"/>
    </location>
    <ligand>
        <name>substrate</name>
    </ligand>
</feature>
<dbReference type="InterPro" id="IPR001653">
    <property type="entry name" value="DAP_epimerase_DapF"/>
</dbReference>
<comment type="caution">
    <text evidence="10">The sequence shown here is derived from an EMBL/GenBank/DDBJ whole genome shotgun (WGS) entry which is preliminary data.</text>
</comment>
<keyword evidence="6 8" id="KW-0413">Isomerase</keyword>
<dbReference type="Pfam" id="PF01678">
    <property type="entry name" value="DAP_epimerase"/>
    <property type="match status" value="2"/>
</dbReference>
<protein>
    <recommendedName>
        <fullName evidence="3 8">Diaminopimelate epimerase</fullName>
        <shortName evidence="8">DAP epimerase</shortName>
        <ecNumber evidence="3 8">5.1.1.7</ecNumber>
    </recommendedName>
    <alternativeName>
        <fullName evidence="8">PLP-independent amino acid racemase</fullName>
    </alternativeName>
</protein>
<feature type="site" description="Could be important to modulate the pK values of the two catalytic cysteine residues" evidence="8">
    <location>
        <position position="162"/>
    </location>
</feature>
<feature type="binding site" evidence="8">
    <location>
        <position position="11"/>
    </location>
    <ligand>
        <name>substrate</name>
    </ligand>
</feature>
<dbReference type="EC" id="5.1.1.7" evidence="3 8"/>
<dbReference type="Gene3D" id="3.10.310.10">
    <property type="entry name" value="Diaminopimelate Epimerase, Chain A, domain 1"/>
    <property type="match status" value="2"/>
</dbReference>
<keyword evidence="5 8" id="KW-0457">Lysine biosynthesis</keyword>
<dbReference type="SUPFAM" id="SSF54506">
    <property type="entry name" value="Diaminopimelate epimerase-like"/>
    <property type="match status" value="2"/>
</dbReference>
<dbReference type="PANTHER" id="PTHR31689:SF0">
    <property type="entry name" value="DIAMINOPIMELATE EPIMERASE"/>
    <property type="match status" value="1"/>
</dbReference>
<feature type="binding site" evidence="8">
    <location>
        <position position="191"/>
    </location>
    <ligand>
        <name>substrate</name>
    </ligand>
</feature>
<comment type="similarity">
    <text evidence="2 8">Belongs to the diaminopimelate epimerase family.</text>
</comment>
<proteinExistence type="inferred from homology"/>
<evidence type="ECO:0000256" key="7">
    <source>
        <dbReference type="ARBA" id="ARBA00051712"/>
    </source>
</evidence>
<dbReference type="EMBL" id="JBJHZY010000004">
    <property type="protein sequence ID" value="MFL0269588.1"/>
    <property type="molecule type" value="Genomic_DNA"/>
</dbReference>
<evidence type="ECO:0000256" key="2">
    <source>
        <dbReference type="ARBA" id="ARBA00010219"/>
    </source>
</evidence>
<reference evidence="10 11" key="1">
    <citation type="submission" date="2024-11" db="EMBL/GenBank/DDBJ databases">
        <authorList>
            <person name="Heng Y.C."/>
            <person name="Lim A.C.H."/>
            <person name="Lee J.K.Y."/>
            <person name="Kittelmann S."/>
        </authorList>
    </citation>
    <scope>NUCLEOTIDE SEQUENCE [LARGE SCALE GENOMIC DNA]</scope>
    <source>
        <strain evidence="10 11">WILCCON 0202</strain>
    </source>
</reference>
<feature type="active site" evidence="9">
    <location>
        <position position="71"/>
    </location>
</feature>
<dbReference type="InterPro" id="IPR018510">
    <property type="entry name" value="DAP_epimerase_AS"/>
</dbReference>
<evidence type="ECO:0000256" key="6">
    <source>
        <dbReference type="ARBA" id="ARBA00023235"/>
    </source>
</evidence>
<feature type="active site" description="Proton acceptor" evidence="8">
    <location>
        <position position="218"/>
    </location>
</feature>
<sequence length="273" mass="30112">MKFTKMHGNGNDFIIIEDLDNKLINESSLAKRLCHRNFAIGADGILIVRKSSSANIKMTIINSDGSLANMCGNGIRCFAKYVWEHELVDKKDSIKIETDDGIKTAYLKIDNREVKEVTINMGMPTFTPSYIPVISDQEVLMKKIEIENKNYEINSILLGVPHTVIFGKLEDFSVEEGKAIEKYKLFPEGTNVNFCEVVNPNKIRVMTWERGAGATLACGTGSCASVVVANKLGLVENKVTVEIPGGTLYIEVTEKGIYMTGPAVTSFVGEYLA</sequence>
<organism evidence="10 11">
    <name type="scientific">Candidatus Clostridium radicumherbarum</name>
    <dbReference type="NCBI Taxonomy" id="3381662"/>
    <lineage>
        <taxon>Bacteria</taxon>
        <taxon>Bacillati</taxon>
        <taxon>Bacillota</taxon>
        <taxon>Clostridia</taxon>
        <taxon>Eubacteriales</taxon>
        <taxon>Clostridiaceae</taxon>
        <taxon>Clostridium</taxon>
    </lineage>
</organism>
<feature type="site" description="Could be important to modulate the pK values of the two catalytic cysteine residues" evidence="8">
    <location>
        <position position="209"/>
    </location>
</feature>
<comment type="function">
    <text evidence="8">Catalyzes the stereoinversion of LL-2,6-diaminopimelate (L,L-DAP) to meso-diaminopimelate (meso-DAP), a precursor of L-lysine and an essential component of the bacterial peptidoglycan.</text>
</comment>
<dbReference type="HAMAP" id="MF_00197">
    <property type="entry name" value="DAP_epimerase"/>
    <property type="match status" value="1"/>
</dbReference>
<evidence type="ECO:0000256" key="1">
    <source>
        <dbReference type="ARBA" id="ARBA00005196"/>
    </source>
</evidence>
<feature type="binding site" evidence="8">
    <location>
        <begin position="209"/>
        <end position="210"/>
    </location>
    <ligand>
        <name>substrate</name>
    </ligand>
</feature>
<comment type="caution">
    <text evidence="8">Lacks conserved residue(s) required for the propagation of feature annotation.</text>
</comment>
<evidence type="ECO:0000256" key="5">
    <source>
        <dbReference type="ARBA" id="ARBA00023154"/>
    </source>
</evidence>
<dbReference type="Proteomes" id="UP001623661">
    <property type="component" value="Unassembled WGS sequence"/>
</dbReference>
<comment type="subunit">
    <text evidence="8">Homodimer.</text>
</comment>
<comment type="catalytic activity">
    <reaction evidence="7 8">
        <text>(2S,6S)-2,6-diaminopimelate = meso-2,6-diaminopimelate</text>
        <dbReference type="Rhea" id="RHEA:15393"/>
        <dbReference type="ChEBI" id="CHEBI:57609"/>
        <dbReference type="ChEBI" id="CHEBI:57791"/>
        <dbReference type="EC" id="5.1.1.7"/>
    </reaction>
</comment>
<evidence type="ECO:0000256" key="9">
    <source>
        <dbReference type="PROSITE-ProRule" id="PRU10125"/>
    </source>
</evidence>
<dbReference type="GO" id="GO:0008837">
    <property type="term" value="F:diaminopimelate epimerase activity"/>
    <property type="evidence" value="ECO:0007669"/>
    <property type="project" value="UniProtKB-EC"/>
</dbReference>
<dbReference type="PROSITE" id="PS01326">
    <property type="entry name" value="DAP_EPIMERASE"/>
    <property type="match status" value="1"/>
</dbReference>
<keyword evidence="4 8" id="KW-0028">Amino-acid biosynthesis</keyword>
<keyword evidence="11" id="KW-1185">Reference proteome</keyword>
<evidence type="ECO:0000313" key="11">
    <source>
        <dbReference type="Proteomes" id="UP001623661"/>
    </source>
</evidence>
<feature type="binding site" evidence="8">
    <location>
        <begin position="219"/>
        <end position="220"/>
    </location>
    <ligand>
        <name>substrate</name>
    </ligand>
</feature>
<dbReference type="RefSeq" id="WP_406766218.1">
    <property type="nucleotide sequence ID" value="NZ_JBJHZY010000004.1"/>
</dbReference>
<evidence type="ECO:0000256" key="4">
    <source>
        <dbReference type="ARBA" id="ARBA00022605"/>
    </source>
</evidence>
<evidence type="ECO:0000256" key="3">
    <source>
        <dbReference type="ARBA" id="ARBA00013080"/>
    </source>
</evidence>
<evidence type="ECO:0000256" key="8">
    <source>
        <dbReference type="HAMAP-Rule" id="MF_00197"/>
    </source>
</evidence>
<name>A0ABW8TY32_9CLOT</name>
<accession>A0ABW8TY32</accession>